<evidence type="ECO:0000256" key="1">
    <source>
        <dbReference type="ARBA" id="ARBA00004561"/>
    </source>
</evidence>
<evidence type="ECO:0000259" key="5">
    <source>
        <dbReference type="Pfam" id="PF00419"/>
    </source>
</evidence>
<keyword evidence="4" id="KW-0281">Fimbrium</keyword>
<evidence type="ECO:0000256" key="3">
    <source>
        <dbReference type="ARBA" id="ARBA00022729"/>
    </source>
</evidence>
<keyword evidence="7" id="KW-1185">Reference proteome</keyword>
<dbReference type="SUPFAM" id="SSF49401">
    <property type="entry name" value="Bacterial adhesins"/>
    <property type="match status" value="1"/>
</dbReference>
<dbReference type="InterPro" id="IPR050263">
    <property type="entry name" value="Bact_Fimbrial_Adh_Pro"/>
</dbReference>
<accession>A0AAJ5QK05</accession>
<name>A0AAJ5QK05_9GAMM</name>
<dbReference type="EMBL" id="CP104758">
    <property type="protein sequence ID" value="WBG90510.1"/>
    <property type="molecule type" value="Genomic_DNA"/>
</dbReference>
<dbReference type="GeneID" id="78234418"/>
<comment type="subcellular location">
    <subcellularLocation>
        <location evidence="1">Fimbrium</location>
    </subcellularLocation>
</comment>
<gene>
    <name evidence="6" type="ORF">N5580_15720</name>
</gene>
<dbReference type="AlphaFoldDB" id="A0AAJ5QK05"/>
<dbReference type="Gene3D" id="2.60.40.1090">
    <property type="entry name" value="Fimbrial-type adhesion domain"/>
    <property type="match status" value="1"/>
</dbReference>
<evidence type="ECO:0000313" key="7">
    <source>
        <dbReference type="Proteomes" id="UP001211544"/>
    </source>
</evidence>
<dbReference type="InterPro" id="IPR036937">
    <property type="entry name" value="Adhesion_dom_fimbrial_sf"/>
</dbReference>
<feature type="domain" description="Fimbrial-type adhesion" evidence="5">
    <location>
        <begin position="34"/>
        <end position="193"/>
    </location>
</feature>
<organism evidence="6 7">
    <name type="scientific">Pantoea piersonii</name>
    <dbReference type="NCBI Taxonomy" id="2364647"/>
    <lineage>
        <taxon>Bacteria</taxon>
        <taxon>Pseudomonadati</taxon>
        <taxon>Pseudomonadota</taxon>
        <taxon>Gammaproteobacteria</taxon>
        <taxon>Enterobacterales</taxon>
        <taxon>Erwiniaceae</taxon>
        <taxon>Pantoea</taxon>
    </lineage>
</organism>
<dbReference type="Proteomes" id="UP001211544">
    <property type="component" value="Chromosome"/>
</dbReference>
<protein>
    <recommendedName>
        <fullName evidence="5">Fimbrial-type adhesion domain-containing protein</fullName>
    </recommendedName>
</protein>
<reference evidence="6 7" key="1">
    <citation type="journal article" date="2022" name="J Glob Antimicrob Resist">
        <title>First complete genome of a multidrug resistant strain of the novel human pathogen Kalamiella piersonii (GABEKP28) identified in human saliva.</title>
        <authorList>
            <person name="McDonagh F."/>
            <person name="Singh N.K."/>
            <person name="Venkateswaran K."/>
            <person name="Lonappan A.M."/>
            <person name="Hallahan B."/>
            <person name="Tuohy A."/>
            <person name="Burke L."/>
            <person name="Kovarova A."/>
            <person name="Miliotis G."/>
        </authorList>
    </citation>
    <scope>NUCLEOTIDE SEQUENCE [LARGE SCALE GENOMIC DNA]</scope>
    <source>
        <strain evidence="6 7">GABEKP28</strain>
    </source>
</reference>
<keyword evidence="3" id="KW-0732">Signal</keyword>
<sequence>MLNRTISLFIFSGLLLYCSWCSADIGIYNQGKVKMRGNLINGACVVTVNNHASDDIIVDMGSYRSDQLKEVGFYPDKEYVTFRIYVGQCNIDSKRNIEIVFNGETAPEDSTLFRVYTDKTPSALKEERGSKEVGLGLALFDQEYNALIPNRVLSSSKFRGRDGLLTFLAKYKVLKNEVRPGELFSEVNFKVFYP</sequence>
<proteinExistence type="inferred from homology"/>
<dbReference type="PANTHER" id="PTHR33420">
    <property type="entry name" value="FIMBRIAL SUBUNIT ELFA-RELATED"/>
    <property type="match status" value="1"/>
</dbReference>
<evidence type="ECO:0000256" key="4">
    <source>
        <dbReference type="ARBA" id="ARBA00023263"/>
    </source>
</evidence>
<dbReference type="Pfam" id="PF00419">
    <property type="entry name" value="Fimbrial"/>
    <property type="match status" value="1"/>
</dbReference>
<evidence type="ECO:0000313" key="6">
    <source>
        <dbReference type="EMBL" id="WBG90510.1"/>
    </source>
</evidence>
<dbReference type="GO" id="GO:0009289">
    <property type="term" value="C:pilus"/>
    <property type="evidence" value="ECO:0007669"/>
    <property type="project" value="UniProtKB-SubCell"/>
</dbReference>
<dbReference type="PANTHER" id="PTHR33420:SF12">
    <property type="entry name" value="FIMBRIN-LIKE PROTEIN FIMI-RELATED"/>
    <property type="match status" value="1"/>
</dbReference>
<dbReference type="KEGG" id="kpie:N5580_15720"/>
<dbReference type="RefSeq" id="WP_120455546.1">
    <property type="nucleotide sequence ID" value="NZ_CP104758.1"/>
</dbReference>
<dbReference type="GO" id="GO:0043709">
    <property type="term" value="P:cell adhesion involved in single-species biofilm formation"/>
    <property type="evidence" value="ECO:0007669"/>
    <property type="project" value="TreeGrafter"/>
</dbReference>
<comment type="similarity">
    <text evidence="2">Belongs to the fimbrial protein family.</text>
</comment>
<evidence type="ECO:0000256" key="2">
    <source>
        <dbReference type="ARBA" id="ARBA00006671"/>
    </source>
</evidence>
<dbReference type="InterPro" id="IPR008966">
    <property type="entry name" value="Adhesion_dom_sf"/>
</dbReference>
<dbReference type="InterPro" id="IPR000259">
    <property type="entry name" value="Adhesion_dom_fimbrial"/>
</dbReference>